<dbReference type="InterPro" id="IPR040506">
    <property type="entry name" value="RACo_linker"/>
</dbReference>
<evidence type="ECO:0000259" key="1">
    <source>
        <dbReference type="Pfam" id="PF14574"/>
    </source>
</evidence>
<dbReference type="SUPFAM" id="SSF53067">
    <property type="entry name" value="Actin-like ATPase domain"/>
    <property type="match status" value="1"/>
</dbReference>
<accession>A0AAU8M1K7</accession>
<dbReference type="PANTHER" id="PTHR42895">
    <property type="entry name" value="IRON-SULFUR CLUSTER-BINDING PROTEIN-RELATED"/>
    <property type="match status" value="1"/>
</dbReference>
<dbReference type="Pfam" id="PF17650">
    <property type="entry name" value="RACo_linker"/>
    <property type="match status" value="1"/>
</dbReference>
<dbReference type="InterPro" id="IPR041414">
    <property type="entry name" value="Raco-like_middle"/>
</dbReference>
<name>A0AAU8M1K7_9BACT</name>
<dbReference type="EMBL" id="CP159373">
    <property type="protein sequence ID" value="XCN75339.1"/>
    <property type="molecule type" value="Genomic_DNA"/>
</dbReference>
<feature type="domain" description="RACo C-terminal" evidence="1">
    <location>
        <begin position="260"/>
        <end position="529"/>
    </location>
</feature>
<reference evidence="4" key="2">
    <citation type="submission" date="2024-06" db="EMBL/GenBank/DDBJ databases">
        <authorList>
            <person name="Plum-Jensen L.E."/>
            <person name="Schramm A."/>
            <person name="Marshall I.P.G."/>
        </authorList>
    </citation>
    <scope>NUCLEOTIDE SEQUENCE</scope>
    <source>
        <strain evidence="4">Rat1</strain>
    </source>
</reference>
<feature type="domain" description="RACo linker region" evidence="2">
    <location>
        <begin position="5"/>
        <end position="74"/>
    </location>
</feature>
<organism evidence="4">
    <name type="scientific">Candidatus Electrothrix aestuarii</name>
    <dbReference type="NCBI Taxonomy" id="3062594"/>
    <lineage>
        <taxon>Bacteria</taxon>
        <taxon>Pseudomonadati</taxon>
        <taxon>Thermodesulfobacteriota</taxon>
        <taxon>Desulfobulbia</taxon>
        <taxon>Desulfobulbales</taxon>
        <taxon>Desulfobulbaceae</taxon>
        <taxon>Candidatus Electrothrix</taxon>
    </lineage>
</organism>
<dbReference type="KEGG" id="eaj:Q3M24_11615"/>
<evidence type="ECO:0000313" key="4">
    <source>
        <dbReference type="EMBL" id="XCN75339.1"/>
    </source>
</evidence>
<dbReference type="InterPro" id="IPR052911">
    <property type="entry name" value="Corrinoid_activation_enz"/>
</dbReference>
<dbReference type="Gene3D" id="3.30.420.480">
    <property type="entry name" value="Domain of unknown function (DUF4445)"/>
    <property type="match status" value="1"/>
</dbReference>
<dbReference type="Pfam" id="PF17651">
    <property type="entry name" value="Raco_middle"/>
    <property type="match status" value="1"/>
</dbReference>
<dbReference type="PANTHER" id="PTHR42895:SF1">
    <property type="entry name" value="IRON-SULFUR CLUSTER PROTEIN"/>
    <property type="match status" value="1"/>
</dbReference>
<dbReference type="Pfam" id="PF14574">
    <property type="entry name" value="RACo_C_ter"/>
    <property type="match status" value="1"/>
</dbReference>
<evidence type="ECO:0000259" key="3">
    <source>
        <dbReference type="Pfam" id="PF17651"/>
    </source>
</evidence>
<sequence length="536" mass="57879">MLKTIPLVSLVHVNAAPPSLQDNTADLDRLKLALAESLPEPLRTCAIHIPFSCMATLAAAFRAADFTGYAVVQYEPTRLVFVDFFAKAPKRLPALALDLGSTHLEATLLDLLTGETIAHAAVLNRQVNYGTDILSRIHFAERKEGERQGLVVLQEAVLASIHELLDELCREAAASPQEVQAAAISGNTTMVHLLLGLNPRHICREPYIPLVNAPDPFLAQEIGLQLHPQATVRVLPGKGSYFGGDLMSGILATGLDQGEETCMLIDVGTNAEVVMGNSEWLIACAGAAGPALEGGVARMGMRAAAGAVEHVAIDRENWQLTWRSIGEAPPVGLCGSGLIDLVAELYLARIVDLRGKFQASFPDQSEAQKAFVEERLLEMDGEQVFLLIAAGESGNDEPVLLSQLDLDAMMRSKAAMYAILVTLIGQVGLEFSDLSRISVAGAFGKHINPRQAITLGMLPDLPLSTFQPVGNSSLRGAELVLLDHKAFEQSLKIARKITYIELNVNQEFMIRFSGSRFIPHTDPGLFPSVPSFRDRS</sequence>
<dbReference type="AlphaFoldDB" id="A0AAU8M1K7"/>
<evidence type="ECO:0000259" key="2">
    <source>
        <dbReference type="Pfam" id="PF17650"/>
    </source>
</evidence>
<protein>
    <submittedName>
        <fullName evidence="4">ASKHA domain-containing protein</fullName>
    </submittedName>
</protein>
<proteinExistence type="predicted"/>
<dbReference type="InterPro" id="IPR043129">
    <property type="entry name" value="ATPase_NBD"/>
</dbReference>
<gene>
    <name evidence="4" type="ORF">Q3M24_11615</name>
</gene>
<feature type="domain" description="RACo-like middle region" evidence="3">
    <location>
        <begin position="94"/>
        <end position="257"/>
    </location>
</feature>
<reference evidence="4" key="1">
    <citation type="journal article" date="2024" name="Syst. Appl. Microbiol.">
        <title>First single-strain enrichments of Electrothrix cable bacteria, description of E. aestuarii sp. nov. and E. rattekaaiensis sp. nov., and proposal of a cable bacteria taxonomy following the rules of the SeqCode.</title>
        <authorList>
            <person name="Plum-Jensen L.E."/>
            <person name="Schramm A."/>
            <person name="Marshall I.P.G."/>
        </authorList>
    </citation>
    <scope>NUCLEOTIDE SEQUENCE</scope>
    <source>
        <strain evidence="4">Rat1</strain>
    </source>
</reference>
<dbReference type="Gene3D" id="3.10.20.880">
    <property type="match status" value="1"/>
</dbReference>
<dbReference type="InterPro" id="IPR027980">
    <property type="entry name" value="RACo_C"/>
</dbReference>
<dbReference type="InterPro" id="IPR042259">
    <property type="entry name" value="Raco-like_middle_sf"/>
</dbReference>